<proteinExistence type="predicted"/>
<dbReference type="Pfam" id="PF12770">
    <property type="entry name" value="CHAT"/>
    <property type="match status" value="1"/>
</dbReference>
<feature type="domain" description="CHAT" evidence="3">
    <location>
        <begin position="611"/>
        <end position="900"/>
    </location>
</feature>
<keyword evidence="2" id="KW-0732">Signal</keyword>
<feature type="chain" id="PRO_5015633279" evidence="2">
    <location>
        <begin position="20"/>
        <end position="941"/>
    </location>
</feature>
<evidence type="ECO:0000313" key="4">
    <source>
        <dbReference type="EMBL" id="PPK87507.1"/>
    </source>
</evidence>
<dbReference type="PANTHER" id="PTHR10098">
    <property type="entry name" value="RAPSYN-RELATED"/>
    <property type="match status" value="1"/>
</dbReference>
<evidence type="ECO:0000313" key="5">
    <source>
        <dbReference type="Proteomes" id="UP000237662"/>
    </source>
</evidence>
<reference evidence="4 5" key="1">
    <citation type="submission" date="2018-02" db="EMBL/GenBank/DDBJ databases">
        <title>Genomic Encyclopedia of Archaeal and Bacterial Type Strains, Phase II (KMG-II): from individual species to whole genera.</title>
        <authorList>
            <person name="Goeker M."/>
        </authorList>
    </citation>
    <scope>NUCLEOTIDE SEQUENCE [LARGE SCALE GENOMIC DNA]</scope>
    <source>
        <strain evidence="4 5">DSM 29526</strain>
    </source>
</reference>
<dbReference type="EMBL" id="PTJC01000005">
    <property type="protein sequence ID" value="PPK87507.1"/>
    <property type="molecule type" value="Genomic_DNA"/>
</dbReference>
<dbReference type="OrthoDB" id="1489296at2"/>
<dbReference type="Proteomes" id="UP000237662">
    <property type="component" value="Unassembled WGS sequence"/>
</dbReference>
<dbReference type="RefSeq" id="WP_104418105.1">
    <property type="nucleotide sequence ID" value="NZ_PTJC01000005.1"/>
</dbReference>
<dbReference type="Gene3D" id="1.25.40.10">
    <property type="entry name" value="Tetratricopeptide repeat domain"/>
    <property type="match status" value="1"/>
</dbReference>
<evidence type="ECO:0000256" key="2">
    <source>
        <dbReference type="SAM" id="SignalP"/>
    </source>
</evidence>
<dbReference type="InterPro" id="IPR024983">
    <property type="entry name" value="CHAT_dom"/>
</dbReference>
<feature type="signal peptide" evidence="2">
    <location>
        <begin position="1"/>
        <end position="19"/>
    </location>
</feature>
<keyword evidence="1" id="KW-0812">Transmembrane</keyword>
<dbReference type="AlphaFoldDB" id="A0A2S6I7N7"/>
<sequence>MLFPRFLFWLIFVPSLLAAATGGGQDRGEHIRQDSVRLGHFARGEAAKAAEKDSVARIAYLLSTRDAHGKEIPDSLTGLALHHIATMYMNAWQDTLAMPFFRRSLAIRDSIFHGPHNQRAHIRTNMGMSMLYYGKPDSAAILIQEANAIYESVDHPDSLYWLQSLNELGDQAIRSDDYGLAYSSSYRAVELCEQLSDLDGADKFATYYRATRILFHFYDFEAALGYGHLALQALEPDAIENRALCMNLIALIDRQLGNHDRSYRLLRESLRLTGAQPDEYVLARANALLYLAEHYAMTGDVGRSRYYDGLARTAYAEFNALSTYHSRFQLAMYAFRDKQYTIAEDRLNRSLHFLRAQKEGSSSGNIVQIAQRLLLRARVYAAKDDPDRALTDLHEAFGLQDKLRSEFTDPTSQRFLSGDLRKEIDLAVELHYRLYVAEGDDRQLWEAFRLSERARAFSLLVSMGKRVNSREESTIKGAIAKLERQVARGDSAHQSKLEALRIRLAGMQRANHPDARGVEPLDSTRLIGYLDRHSTQLLEYHLADSLQLAFLLSPDGTLRAFPLPVDTSLLQEIAEWNKSIVKSAYRRKSLRPKPEQDSLDRVFWARGWGLTRQVMPEELRTALDPELALCIVPDSALNYLPFVALPVEEPSAGPIDYGAMSYFQDSHAVSYAYSGAYLTRVEMQPARAYPVNLMAFAPGFGKVGPLAAARSGREGEPLSALNFNQEEARTIAGMLPGSEVYCDSMASRARFLASVGQSRILHLSTHGLVDPQHPELSFVAFNQPAGRLDEDELLYFNDLYNLPIDNELTVLSACETSLGQLARGEAPLSFAAAFASAGARSTLTTLWEVDDRATRDFMIAFYQELNRGRGRLTSLVSAQQALRSTDYFHPYYWAAPSLYGLTGTIDSAAPALAAGIGRRWSWLALTGFALVVLLSYFYKRT</sequence>
<accession>A0A2S6I7N7</accession>
<dbReference type="SUPFAM" id="SSF48452">
    <property type="entry name" value="TPR-like"/>
    <property type="match status" value="1"/>
</dbReference>
<dbReference type="InterPro" id="IPR011990">
    <property type="entry name" value="TPR-like_helical_dom_sf"/>
</dbReference>
<comment type="caution">
    <text evidence="4">The sequence shown here is derived from an EMBL/GenBank/DDBJ whole genome shotgun (WGS) entry which is preliminary data.</text>
</comment>
<feature type="transmembrane region" description="Helical" evidence="1">
    <location>
        <begin position="920"/>
        <end position="938"/>
    </location>
</feature>
<evidence type="ECO:0000256" key="1">
    <source>
        <dbReference type="SAM" id="Phobius"/>
    </source>
</evidence>
<keyword evidence="1" id="KW-0472">Membrane</keyword>
<gene>
    <name evidence="4" type="ORF">CLV84_0450</name>
</gene>
<evidence type="ECO:0000259" key="3">
    <source>
        <dbReference type="Pfam" id="PF12770"/>
    </source>
</evidence>
<protein>
    <submittedName>
        <fullName evidence="4">CHAT domain-containing protein</fullName>
    </submittedName>
</protein>
<keyword evidence="1" id="KW-1133">Transmembrane helix</keyword>
<organism evidence="4 5">
    <name type="scientific">Neolewinella xylanilytica</name>
    <dbReference type="NCBI Taxonomy" id="1514080"/>
    <lineage>
        <taxon>Bacteria</taxon>
        <taxon>Pseudomonadati</taxon>
        <taxon>Bacteroidota</taxon>
        <taxon>Saprospiria</taxon>
        <taxon>Saprospirales</taxon>
        <taxon>Lewinellaceae</taxon>
        <taxon>Neolewinella</taxon>
    </lineage>
</organism>
<keyword evidence="5" id="KW-1185">Reference proteome</keyword>
<name>A0A2S6I7N7_9BACT</name>